<organism evidence="1 2">
    <name type="scientific">Glossina palpalis gambiensis</name>
    <dbReference type="NCBI Taxonomy" id="67801"/>
    <lineage>
        <taxon>Eukaryota</taxon>
        <taxon>Metazoa</taxon>
        <taxon>Ecdysozoa</taxon>
        <taxon>Arthropoda</taxon>
        <taxon>Hexapoda</taxon>
        <taxon>Insecta</taxon>
        <taxon>Pterygota</taxon>
        <taxon>Neoptera</taxon>
        <taxon>Endopterygota</taxon>
        <taxon>Diptera</taxon>
        <taxon>Brachycera</taxon>
        <taxon>Muscomorpha</taxon>
        <taxon>Hippoboscoidea</taxon>
        <taxon>Glossinidae</taxon>
        <taxon>Glossina</taxon>
    </lineage>
</organism>
<dbReference type="Proteomes" id="UP000092460">
    <property type="component" value="Unassembled WGS sequence"/>
</dbReference>
<reference evidence="2" key="1">
    <citation type="submission" date="2015-01" db="EMBL/GenBank/DDBJ databases">
        <authorList>
            <person name="Aksoy S."/>
            <person name="Warren W."/>
            <person name="Wilson R.K."/>
        </authorList>
    </citation>
    <scope>NUCLEOTIDE SEQUENCE [LARGE SCALE GENOMIC DNA]</scope>
    <source>
        <strain evidence="2">IAEA</strain>
    </source>
</reference>
<evidence type="ECO:0000313" key="1">
    <source>
        <dbReference type="EnsemblMetazoa" id="GPPI012008-PA"/>
    </source>
</evidence>
<dbReference type="EnsemblMetazoa" id="GPPI012008-RA">
    <property type="protein sequence ID" value="GPPI012008-PA"/>
    <property type="gene ID" value="GPPI012008"/>
</dbReference>
<sequence length="99" mass="11324">MDHWIDPLISKGAPGNLKRLIYRMLKLTSSSEQLHSPVREASQSAAYQDDTDTWTIDKRDPPQFEFGGNYGPINLDEVKSSGDFFNMFLKESFLIKIVQ</sequence>
<proteinExistence type="predicted"/>
<evidence type="ECO:0000313" key="2">
    <source>
        <dbReference type="Proteomes" id="UP000092460"/>
    </source>
</evidence>
<protein>
    <submittedName>
        <fullName evidence="1">Uncharacterized protein</fullName>
    </submittedName>
</protein>
<name>A0A1B0AXI2_9MUSC</name>
<keyword evidence="2" id="KW-1185">Reference proteome</keyword>
<dbReference type="EMBL" id="JXJN01005268">
    <property type="status" value="NOT_ANNOTATED_CDS"/>
    <property type="molecule type" value="Genomic_DNA"/>
</dbReference>
<accession>A0A1B0AXI2</accession>
<dbReference type="AlphaFoldDB" id="A0A1B0AXI2"/>
<dbReference type="VEuPathDB" id="VectorBase:GPPI012008"/>
<reference evidence="1" key="2">
    <citation type="submission" date="2020-05" db="UniProtKB">
        <authorList>
            <consortium name="EnsemblMetazoa"/>
        </authorList>
    </citation>
    <scope>IDENTIFICATION</scope>
    <source>
        <strain evidence="1">IAEA</strain>
    </source>
</reference>